<feature type="compositionally biased region" description="Low complexity" evidence="1">
    <location>
        <begin position="187"/>
        <end position="197"/>
    </location>
</feature>
<reference evidence="2" key="1">
    <citation type="submission" date="2023-10" db="EMBL/GenBank/DDBJ databases">
        <authorList>
            <person name="Hackl T."/>
        </authorList>
    </citation>
    <scope>NUCLEOTIDE SEQUENCE</scope>
</reference>
<feature type="compositionally biased region" description="Polar residues" evidence="1">
    <location>
        <begin position="161"/>
        <end position="170"/>
    </location>
</feature>
<feature type="compositionally biased region" description="Polar residues" evidence="1">
    <location>
        <begin position="358"/>
        <end position="371"/>
    </location>
</feature>
<organism evidence="2 3">
    <name type="scientific">Anthostomella pinea</name>
    <dbReference type="NCBI Taxonomy" id="933095"/>
    <lineage>
        <taxon>Eukaryota</taxon>
        <taxon>Fungi</taxon>
        <taxon>Dikarya</taxon>
        <taxon>Ascomycota</taxon>
        <taxon>Pezizomycotina</taxon>
        <taxon>Sordariomycetes</taxon>
        <taxon>Xylariomycetidae</taxon>
        <taxon>Xylariales</taxon>
        <taxon>Xylariaceae</taxon>
        <taxon>Anthostomella</taxon>
    </lineage>
</organism>
<sequence>MTEPPDKSITDQYDKIEKRLLWLHQHKTNNFPELDDLDAPGRHKRLREIREDLSNIKDTFELWLQDPDLPLDRGDIQLLLHMIPALEAPLDNELLQRQTRPLAPDSLLPWEPSQPASEPRVQDDGIDWKLYVNEEYLDDEVADDAATATASVAVETESATDNTQALTGNPNGRLGDFKHSLRGGGLPSPSSNPSKGGTTAGSSLRNFEHSGGLLSPTPSPSEGGMTAGGGLRVPAYGGGHSQFRDDGKFRSIKWAYEDTLSFSDVGLRQAGGERDRSRVHSQSAGPSSWSSTISDASDGVSNHFGPQRFQTAQNGPKAGYRLTTSALRSRGSSTPFKQSGLRAGYTQNGLTAGHRPNGTPSRSRGSSTPFKQSGLRASYAQNGPTAGHQPNGGYEPNGYMPSGPVQYPRSAPYGFPGGYAQNVRWNRRRRHLMGIQSDINPRAIWPTVQVEMEKPPQQVMLIQSAVHRMGICPTVQFEVQRHL</sequence>
<feature type="compositionally biased region" description="Low complexity" evidence="1">
    <location>
        <begin position="210"/>
        <end position="224"/>
    </location>
</feature>
<dbReference type="Proteomes" id="UP001295740">
    <property type="component" value="Unassembled WGS sequence"/>
</dbReference>
<dbReference type="AlphaFoldDB" id="A0AAI8V2V6"/>
<protein>
    <submittedName>
        <fullName evidence="2">Uu.00g027210.m01.CDS01</fullName>
    </submittedName>
</protein>
<feature type="compositionally biased region" description="Polar residues" evidence="1">
    <location>
        <begin position="322"/>
        <end position="337"/>
    </location>
</feature>
<evidence type="ECO:0000313" key="3">
    <source>
        <dbReference type="Proteomes" id="UP001295740"/>
    </source>
</evidence>
<name>A0AAI8V2V6_9PEZI</name>
<evidence type="ECO:0000256" key="1">
    <source>
        <dbReference type="SAM" id="MobiDB-lite"/>
    </source>
</evidence>
<feature type="region of interest" description="Disordered" evidence="1">
    <location>
        <begin position="148"/>
        <end position="233"/>
    </location>
</feature>
<accession>A0AAI8V2V6</accession>
<keyword evidence="3" id="KW-1185">Reference proteome</keyword>
<feature type="region of interest" description="Disordered" evidence="1">
    <location>
        <begin position="270"/>
        <end position="405"/>
    </location>
</feature>
<feature type="compositionally biased region" description="Low complexity" evidence="1">
    <location>
        <begin position="287"/>
        <end position="297"/>
    </location>
</feature>
<evidence type="ECO:0000313" key="2">
    <source>
        <dbReference type="EMBL" id="CAJ2499868.1"/>
    </source>
</evidence>
<proteinExistence type="predicted"/>
<gene>
    <name evidence="2" type="ORF">KHLLAP_LOCUS336</name>
</gene>
<dbReference type="EMBL" id="CAUWAG010000003">
    <property type="protein sequence ID" value="CAJ2499868.1"/>
    <property type="molecule type" value="Genomic_DNA"/>
</dbReference>
<feature type="compositionally biased region" description="Low complexity" evidence="1">
    <location>
        <begin position="148"/>
        <end position="160"/>
    </location>
</feature>
<comment type="caution">
    <text evidence="2">The sequence shown here is derived from an EMBL/GenBank/DDBJ whole genome shotgun (WGS) entry which is preliminary data.</text>
</comment>